<dbReference type="Gene3D" id="1.20.1440.90">
    <property type="entry name" value="Phosphoenolpyruvate/pyruvate domain"/>
    <property type="match status" value="1"/>
</dbReference>
<evidence type="ECO:0000256" key="1">
    <source>
        <dbReference type="ARBA" id="ARBA00003670"/>
    </source>
</evidence>
<keyword evidence="6" id="KW-0456">Lyase</keyword>
<dbReference type="GO" id="GO:0008964">
    <property type="term" value="F:phosphoenolpyruvate carboxylase activity"/>
    <property type="evidence" value="ECO:0007669"/>
    <property type="project" value="UniProtKB-EC"/>
</dbReference>
<evidence type="ECO:0000313" key="7">
    <source>
        <dbReference type="Proteomes" id="UP001332931"/>
    </source>
</evidence>
<protein>
    <recommendedName>
        <fullName evidence="2">Phosphoenolpyruvate carboxylase</fullName>
    </recommendedName>
</protein>
<sequence length="910" mass="102509">MQQEITGRPGPEEESEQALAAASLKDLSMPDGLKANMALFLRLVRKVLGEYDTGLRKSFDVLLADMLAANDESASPEEVREAFARAARLIDSMTLRECQLVTRAFTTYFHLANIAEEDYRVSSLRTRERQVDVSSEDDPINTITVAYRRLIEETDKGEADEKLRRLEFRPVFTAHPTEARRKAVTGKIRRIAALLARRPQLGGPELLENERRMLQEIDALFRTSPIAIKKPTPVEEADTIIDIFDNTLFEMIPKVYRRFDDWELGEKAGCVPPVCPAFFHPGSWIGSDRDGNPNVTAKVSLRVAEKFRGHMLRTLADATRTVGRNLTEETMTTSPSRDLLNLWSHQVEMSEVLTARAEALSTSEPHRAVMLVIANRLEATITRTADLMYDSCDEYLDDLRCVQDSLASCGAVREAYGPLQTLIWQAETFGFNMVEMEFRQHSLVHSRALADIREHGRWGERGELAPMTREVLDTFRAIANIQRRNGVNAARRYIISFTKSAQNVADVYELARLAFAHEQDVPTLDVIPLFEQVEDLEGAVETLDKMIQLPDVRRRLDETSRRLEVMLGYSDSSKDAGPTSATLVLHDAQRRIAEWAERNDIDLILMHGRGGAVGRGGGPAHHAVLAQPKGSVNCRFKLTEQGEVIFARYGDPTLARRHVEEVAAATLLNSAPSIEWVNTETTQRYADMAAELERESREHYCDLLNTEGFAEWFSTVTPLTEIGLLPIGSRPAKRGLGAKSLDDLRTIPWIFSWSQARINLAAWYGLGTACERLDDLELLRKAYAEWPLFTTFVDNIEMSIAKTDDEIAQMYLGLGDREDLSEKVMEEMRLTRKWVLAIIGEKWPLEHRKVLGPVVHARLPFVNALSLLQVSALKKVRLDNDKLTPEERERLIFLILCTVSGVAAGLQNTG</sequence>
<proteinExistence type="predicted"/>
<feature type="active site" evidence="5">
    <location>
        <position position="574"/>
    </location>
</feature>
<accession>A0ABU7RBU1</accession>
<evidence type="ECO:0000313" key="6">
    <source>
        <dbReference type="EMBL" id="MEE6148038.1"/>
    </source>
</evidence>
<dbReference type="PROSITE" id="PS00781">
    <property type="entry name" value="PEPCASE_1"/>
    <property type="match status" value="1"/>
</dbReference>
<organism evidence="6 7">
    <name type="scientific">Olsenella absiana</name>
    <dbReference type="NCBI Taxonomy" id="3115222"/>
    <lineage>
        <taxon>Bacteria</taxon>
        <taxon>Bacillati</taxon>
        <taxon>Actinomycetota</taxon>
        <taxon>Coriobacteriia</taxon>
        <taxon>Coriobacteriales</taxon>
        <taxon>Atopobiaceae</taxon>
        <taxon>Olsenella</taxon>
    </lineage>
</organism>
<dbReference type="InterPro" id="IPR033129">
    <property type="entry name" value="PEPCASE_His_AS"/>
</dbReference>
<gene>
    <name evidence="6" type="ORF">VXJ25_08600</name>
</gene>
<comment type="catalytic activity">
    <reaction evidence="3">
        <text>oxaloacetate + phosphate = phosphoenolpyruvate + hydrogencarbonate</text>
        <dbReference type="Rhea" id="RHEA:28370"/>
        <dbReference type="ChEBI" id="CHEBI:16452"/>
        <dbReference type="ChEBI" id="CHEBI:17544"/>
        <dbReference type="ChEBI" id="CHEBI:43474"/>
        <dbReference type="ChEBI" id="CHEBI:58702"/>
        <dbReference type="EC" id="4.1.1.31"/>
    </reaction>
</comment>
<evidence type="ECO:0000256" key="5">
    <source>
        <dbReference type="PROSITE-ProRule" id="PRU10112"/>
    </source>
</evidence>
<dbReference type="PRINTS" id="PR00150">
    <property type="entry name" value="PEPCARBXLASE"/>
</dbReference>
<name>A0ABU7RBU1_9ACTN</name>
<dbReference type="Pfam" id="PF00311">
    <property type="entry name" value="PEPcase"/>
    <property type="match status" value="2"/>
</dbReference>
<dbReference type="InterPro" id="IPR018129">
    <property type="entry name" value="PEP_COase_Lys_AS"/>
</dbReference>
<dbReference type="Proteomes" id="UP001332931">
    <property type="component" value="Unassembled WGS sequence"/>
</dbReference>
<evidence type="ECO:0000256" key="2">
    <source>
        <dbReference type="ARBA" id="ARBA00022419"/>
    </source>
</evidence>
<reference evidence="6 7" key="1">
    <citation type="submission" date="2024-01" db="EMBL/GenBank/DDBJ databases">
        <title>Description of Olsenella sp. nov., isolated from pig feces.</title>
        <authorList>
            <person name="Chang Y.-H."/>
        </authorList>
    </citation>
    <scope>NUCLEOTIDE SEQUENCE [LARGE SCALE GENOMIC DNA]</scope>
    <source>
        <strain evidence="6 7">YH-ols2223</strain>
    </source>
</reference>
<keyword evidence="7" id="KW-1185">Reference proteome</keyword>
<feature type="active site" evidence="4">
    <location>
        <position position="175"/>
    </location>
</feature>
<dbReference type="InterPro" id="IPR021135">
    <property type="entry name" value="PEP_COase"/>
</dbReference>
<dbReference type="PANTHER" id="PTHR30523">
    <property type="entry name" value="PHOSPHOENOLPYRUVATE CARBOXYLASE"/>
    <property type="match status" value="1"/>
</dbReference>
<dbReference type="RefSeq" id="WP_330958803.1">
    <property type="nucleotide sequence ID" value="NZ_JAZGJQ010000011.1"/>
</dbReference>
<dbReference type="EMBL" id="JAZGJQ010000011">
    <property type="protein sequence ID" value="MEE6148038.1"/>
    <property type="molecule type" value="Genomic_DNA"/>
</dbReference>
<evidence type="ECO:0000256" key="4">
    <source>
        <dbReference type="PROSITE-ProRule" id="PRU10111"/>
    </source>
</evidence>
<comment type="caution">
    <text evidence="6">The sequence shown here is derived from an EMBL/GenBank/DDBJ whole genome shotgun (WGS) entry which is preliminary data.</text>
</comment>
<dbReference type="PANTHER" id="PTHR30523:SF6">
    <property type="entry name" value="PHOSPHOENOLPYRUVATE CARBOXYLASE"/>
    <property type="match status" value="1"/>
</dbReference>
<comment type="function">
    <text evidence="1">Forms oxaloacetate, a four-carbon dicarboxylic acid source for the tricarboxylic acid cycle.</text>
</comment>
<dbReference type="SUPFAM" id="SSF51621">
    <property type="entry name" value="Phosphoenolpyruvate/pyruvate domain"/>
    <property type="match status" value="1"/>
</dbReference>
<dbReference type="InterPro" id="IPR015813">
    <property type="entry name" value="Pyrv/PenolPyrv_kinase-like_dom"/>
</dbReference>
<evidence type="ECO:0000256" key="3">
    <source>
        <dbReference type="ARBA" id="ARBA00048995"/>
    </source>
</evidence>
<dbReference type="PROSITE" id="PS00393">
    <property type="entry name" value="PEPCASE_2"/>
    <property type="match status" value="1"/>
</dbReference>